<name>A0A0B8ZYK2_9SPHN</name>
<proteinExistence type="predicted"/>
<sequence>MLHGAMTPETVFNSSSVIRNVDAVGVAEPETEQSRYKRLINAELARQAIPLAHMADRLGLLRTKLHKVLRQGAFLTEELRDQLFAQLGIDHTRATIAVSLLKSEAVYHDQAVFLAAEALKGLYCEAASGRRGAIQVDLRPAIIHTVLGRAYEMLLTHQERVPEANQTLLS</sequence>
<gene>
    <name evidence="1" type="ORF">NJ75_04347</name>
</gene>
<comment type="caution">
    <text evidence="1">The sequence shown here is derived from an EMBL/GenBank/DDBJ whole genome shotgun (WGS) entry which is preliminary data.</text>
</comment>
<evidence type="ECO:0000313" key="1">
    <source>
        <dbReference type="EMBL" id="KHS42219.1"/>
    </source>
</evidence>
<dbReference type="RefSeq" id="WP_039337992.1">
    <property type="nucleotide sequence ID" value="NZ_JRVC01000032.1"/>
</dbReference>
<keyword evidence="2" id="KW-1185">Reference proteome</keyword>
<dbReference type="EMBL" id="JRVC01000032">
    <property type="protein sequence ID" value="KHS42219.1"/>
    <property type="molecule type" value="Genomic_DNA"/>
</dbReference>
<reference evidence="1 2" key="1">
    <citation type="submission" date="2014-10" db="EMBL/GenBank/DDBJ databases">
        <title>Draft genome sequence of Novosphingobium subterraneum DSM 12447.</title>
        <authorList>
            <person name="Gan H.M."/>
            <person name="Gan H.Y."/>
            <person name="Savka M.A."/>
        </authorList>
    </citation>
    <scope>NUCLEOTIDE SEQUENCE [LARGE SCALE GENOMIC DNA]</scope>
    <source>
        <strain evidence="1 2">DSM 12447</strain>
    </source>
</reference>
<organism evidence="1 2">
    <name type="scientific">Novosphingobium subterraneum</name>
    <dbReference type="NCBI Taxonomy" id="48936"/>
    <lineage>
        <taxon>Bacteria</taxon>
        <taxon>Pseudomonadati</taxon>
        <taxon>Pseudomonadota</taxon>
        <taxon>Alphaproteobacteria</taxon>
        <taxon>Sphingomonadales</taxon>
        <taxon>Sphingomonadaceae</taxon>
        <taxon>Novosphingobium</taxon>
    </lineage>
</organism>
<dbReference type="AlphaFoldDB" id="A0A0B8ZYK2"/>
<evidence type="ECO:0000313" key="2">
    <source>
        <dbReference type="Proteomes" id="UP000031338"/>
    </source>
</evidence>
<dbReference type="PATRIC" id="fig|48936.3.peg.4378"/>
<protein>
    <submittedName>
        <fullName evidence="1">Uncharacterized protein</fullName>
    </submittedName>
</protein>
<dbReference type="Proteomes" id="UP000031338">
    <property type="component" value="Unassembled WGS sequence"/>
</dbReference>
<accession>A0A0B8ZYK2</accession>